<evidence type="ECO:0000256" key="8">
    <source>
        <dbReference type="ARBA" id="ARBA00023054"/>
    </source>
</evidence>
<comment type="subcellular location">
    <subcellularLocation>
        <location evidence="1">Cytoplasm</location>
        <location evidence="1">Cytoskeleton</location>
    </subcellularLocation>
    <subcellularLocation>
        <location evidence="11">Synapse</location>
    </subcellularLocation>
</comment>
<keyword evidence="9" id="KW-0009">Actin-binding</keyword>
<feature type="compositionally biased region" description="Acidic residues" evidence="13">
    <location>
        <begin position="663"/>
        <end position="672"/>
    </location>
</feature>
<feature type="domain" description="SAM" evidence="14">
    <location>
        <begin position="1502"/>
        <end position="1572"/>
    </location>
</feature>
<dbReference type="InterPro" id="IPR001660">
    <property type="entry name" value="SAM"/>
</dbReference>
<feature type="domain" description="PDZ" evidence="15">
    <location>
        <begin position="823"/>
        <end position="911"/>
    </location>
</feature>
<evidence type="ECO:0000313" key="16">
    <source>
        <dbReference type="EMBL" id="KAL3855250.1"/>
    </source>
</evidence>
<feature type="compositionally biased region" description="Basic and acidic residues" evidence="13">
    <location>
        <begin position="704"/>
        <end position="731"/>
    </location>
</feature>
<dbReference type="InterPro" id="IPR013761">
    <property type="entry name" value="SAM/pointed_sf"/>
</dbReference>
<evidence type="ECO:0000259" key="14">
    <source>
        <dbReference type="PROSITE" id="PS50105"/>
    </source>
</evidence>
<dbReference type="PROSITE" id="PS50105">
    <property type="entry name" value="SAM_DOMAIN"/>
    <property type="match status" value="1"/>
</dbReference>
<sequence length="1572" mass="173583">MTTKLDKRSEVLAASKTRSGSFNLDPLDNFEEGIPTANLSPEKDGNAVYNSDSLTRSRKIGSKVSQMKELFQTGEKKDDPKIQTSRHHVPSDSDKSPVNKRKRTPDLTASSHHTSASRSNQPSSQPVIYEATNHVQRFNYTRALFARMEEETKLAQEREKSAQLRKRSPGRGATSPSPVVSPTSSFPTSPEPNKRSSYEDSKHSMDSNKKSRSSSDPKQPDKGDYSQMNSGNRRSRADQRPPIPERKPDFRSEPDIPKVTSTSSVSSTPGGLLWKRRQQQDVLSEISTNREPYFARSKPSSGSAVSPREEEKMEVDSGRQSSLDNIIINRSDQHVNGDLSVKSGYQSSNHSLDYGNLYRGRSSSSEMLDRIKRSSGNESSDRRSRSASIERLNESSDSSAVVYRTKKPESGTVPGKRLSKEEIQAAIDRADSYLTHTSSSSEDSQTDEQTKRRSLEVKTEDVSPQSQMRGWAKYRNQRYSRTSDYLDEKVGDVTKLGSISDFSVSNYRKSSMENLPTSTPDTNKNFASVSPTVPESNFQDSTDNKIVSKSQVSMETQLESQFYANMEANHDSHSHVEDRGFPLSETVSVSDTNIQSISSNGVSKPPIIPRRTAPPPPPSKPPVLLIRPQDPPPPTPFLSKAEIVAATVAVVTNETPPSAADLESSEMEEGEEIEFRKKDRSSSSSSRSRNAMILDDIPGESEDLPLREDGDGHEYPEENLDPDHRIGPDADNHSTSEDDFVELDNEIIEIDGLSSTTSESEGEEMVDVGYRKRVAVKFSRDGIKVFTTYSTDDYDRRNEDVDPVSASAEYELEKRVERMDVFPVDLKKGPQGLGLSIIGMGVGADAGLEKLGIFIKTLTDGGAAAVDGRIQVNDQIIEVDGKSLVGVTQAYAASVLRNTSGLVQFIIGREKDPSKSEVARLIQQSLDLDRRREEMRTRDLEQMQALHDHFKPRDEVLEHEHLRRMSEGSDRMEKEDTLDDDDSDNEEEVDEEEESQREEGEEELVEEVVEEVSVSEEYNAGEATPMSMPSGIDTDNSVSSPEENGKVAIEVFDLEGSSSESASPDMEAQALFIKLKEVQTKNSVLEAELAKLKARIIMLEKEESHRKQYEKKCEDMAMRLRDVEKSLENAMKEKNHYQDMLEGSQGQYIGLEKKMKGSYTALEKKYHKAKKLIKDYQLREKDFIQERESLLQQQTEKDQQYNALFKSLKDRIIQLEGDLNETPTPAGLPSSSINGQKVDTSVIIKATTTAVSSAPKVFTSSPIRSLSGADAESVSSGSDASSLEPVTSPDLDDDSKKLEVSLKDKMELEAVPQTTLLDTSASRSKGQLGSAGGLAARRPPTKKLKSSDSSESEKNESHDPVENRAAESESGLETWIKHDRTDGEGSEETLSQTSYDPANPNFKGLDSEIPDSVSIDTTDTLETQESGSSGTASSSGTGNKKSSGKSASINSDVSSGYMVSESDLVSKGSSFSLNISGTPAVQESPASQNRQNQFQSCAISEWNIEHVCHWLIGLEMEKYSSLFSEKNITGSQLLLLDGNRLKVLPPSDLLKSGVSCPPTPSNLVEQTLSMRT</sequence>
<feature type="compositionally biased region" description="Polar residues" evidence="13">
    <location>
        <begin position="591"/>
        <end position="602"/>
    </location>
</feature>
<dbReference type="SUPFAM" id="SSF50156">
    <property type="entry name" value="PDZ domain-like"/>
    <property type="match status" value="1"/>
</dbReference>
<dbReference type="InterPro" id="IPR040645">
    <property type="entry name" value="Neurabin-1/2_PDZ"/>
</dbReference>
<dbReference type="CDD" id="cd06790">
    <property type="entry name" value="PDZ_neurabin-like"/>
    <property type="match status" value="1"/>
</dbReference>
<keyword evidence="2" id="KW-0217">Developmental protein</keyword>
<feature type="compositionally biased region" description="Basic and acidic residues" evidence="13">
    <location>
        <begin position="307"/>
        <end position="317"/>
    </location>
</feature>
<gene>
    <name evidence="16" type="ORF">ACJMK2_014466</name>
</gene>
<dbReference type="InterPro" id="IPR001478">
    <property type="entry name" value="PDZ"/>
</dbReference>
<evidence type="ECO:0000256" key="5">
    <source>
        <dbReference type="ARBA" id="ARBA00022782"/>
    </source>
</evidence>
<evidence type="ECO:0000313" key="17">
    <source>
        <dbReference type="Proteomes" id="UP001634394"/>
    </source>
</evidence>
<feature type="compositionally biased region" description="Basic and acidic residues" evidence="13">
    <location>
        <begin position="192"/>
        <end position="224"/>
    </location>
</feature>
<feature type="region of interest" description="Disordered" evidence="13">
    <location>
        <begin position="655"/>
        <end position="731"/>
    </location>
</feature>
<feature type="compositionally biased region" description="Basic and acidic residues" evidence="13">
    <location>
        <begin position="235"/>
        <end position="256"/>
    </location>
</feature>
<feature type="region of interest" description="Disordered" evidence="13">
    <location>
        <begin position="1"/>
        <end position="130"/>
    </location>
</feature>
<feature type="compositionally biased region" description="Polar residues" evidence="13">
    <location>
        <begin position="318"/>
        <end position="330"/>
    </location>
</feature>
<evidence type="ECO:0000256" key="4">
    <source>
        <dbReference type="ARBA" id="ARBA00022553"/>
    </source>
</evidence>
<evidence type="ECO:0000256" key="1">
    <source>
        <dbReference type="ARBA" id="ARBA00004245"/>
    </source>
</evidence>
<accession>A0ABD3V403</accession>
<organism evidence="16 17">
    <name type="scientific">Sinanodonta woodiana</name>
    <name type="common">Chinese pond mussel</name>
    <name type="synonym">Anodonta woodiana</name>
    <dbReference type="NCBI Taxonomy" id="1069815"/>
    <lineage>
        <taxon>Eukaryota</taxon>
        <taxon>Metazoa</taxon>
        <taxon>Spiralia</taxon>
        <taxon>Lophotrochozoa</taxon>
        <taxon>Mollusca</taxon>
        <taxon>Bivalvia</taxon>
        <taxon>Autobranchia</taxon>
        <taxon>Heteroconchia</taxon>
        <taxon>Palaeoheterodonta</taxon>
        <taxon>Unionida</taxon>
        <taxon>Unionoidea</taxon>
        <taxon>Unionidae</taxon>
        <taxon>Unioninae</taxon>
        <taxon>Sinanodonta</taxon>
    </lineage>
</organism>
<keyword evidence="10" id="KW-0206">Cytoskeleton</keyword>
<feature type="compositionally biased region" description="Basic and acidic residues" evidence="13">
    <location>
        <begin position="1294"/>
        <end position="1308"/>
    </location>
</feature>
<feature type="compositionally biased region" description="Polar residues" evidence="13">
    <location>
        <begin position="1312"/>
        <end position="1327"/>
    </location>
</feature>
<feature type="region of interest" description="Disordered" evidence="13">
    <location>
        <begin position="151"/>
        <end position="420"/>
    </location>
</feature>
<feature type="compositionally biased region" description="Basic and acidic residues" evidence="13">
    <location>
        <begin position="151"/>
        <end position="162"/>
    </location>
</feature>
<reference evidence="16 17" key="1">
    <citation type="submission" date="2024-11" db="EMBL/GenBank/DDBJ databases">
        <title>Chromosome-level genome assembly of the freshwater bivalve Anodonta woodiana.</title>
        <authorList>
            <person name="Chen X."/>
        </authorList>
    </citation>
    <scope>NUCLEOTIDE SEQUENCE [LARGE SCALE GENOMIC DNA]</scope>
    <source>
        <strain evidence="16">MN2024</strain>
        <tissue evidence="16">Gills</tissue>
    </source>
</reference>
<evidence type="ECO:0008006" key="18">
    <source>
        <dbReference type="Google" id="ProtNLM"/>
    </source>
</evidence>
<keyword evidence="4" id="KW-0597">Phosphoprotein</keyword>
<comment type="caution">
    <text evidence="16">The sequence shown here is derived from an EMBL/GenBank/DDBJ whole genome shotgun (WGS) entry which is preliminary data.</text>
</comment>
<feature type="compositionally biased region" description="Acidic residues" evidence="13">
    <location>
        <begin position="976"/>
        <end position="1005"/>
    </location>
</feature>
<dbReference type="GO" id="GO:0045202">
    <property type="term" value="C:synapse"/>
    <property type="evidence" value="ECO:0007669"/>
    <property type="project" value="UniProtKB-SubCell"/>
</dbReference>
<dbReference type="Gene3D" id="1.10.150.50">
    <property type="entry name" value="Transcription Factor, Ets-1"/>
    <property type="match status" value="1"/>
</dbReference>
<protein>
    <recommendedName>
        <fullName evidence="18">Neurabin-1</fullName>
    </recommendedName>
</protein>
<evidence type="ECO:0000256" key="6">
    <source>
        <dbReference type="ARBA" id="ARBA00022902"/>
    </source>
</evidence>
<feature type="compositionally biased region" description="Low complexity" evidence="13">
    <location>
        <begin position="259"/>
        <end position="268"/>
    </location>
</feature>
<evidence type="ECO:0000256" key="9">
    <source>
        <dbReference type="ARBA" id="ARBA00023203"/>
    </source>
</evidence>
<dbReference type="Pfam" id="PF00595">
    <property type="entry name" value="PDZ"/>
    <property type="match status" value="1"/>
</dbReference>
<dbReference type="SMART" id="SM00228">
    <property type="entry name" value="PDZ"/>
    <property type="match status" value="1"/>
</dbReference>
<dbReference type="GO" id="GO:0120025">
    <property type="term" value="C:plasma membrane bounded cell projection"/>
    <property type="evidence" value="ECO:0007669"/>
    <property type="project" value="UniProtKB-ARBA"/>
</dbReference>
<feature type="compositionally biased region" description="Low complexity" evidence="13">
    <location>
        <begin position="174"/>
        <end position="188"/>
    </location>
</feature>
<dbReference type="Proteomes" id="UP001634394">
    <property type="component" value="Unassembled WGS sequence"/>
</dbReference>
<feature type="region of interest" description="Disordered" evidence="13">
    <location>
        <begin position="591"/>
        <end position="638"/>
    </location>
</feature>
<dbReference type="Gene3D" id="2.30.42.10">
    <property type="match status" value="1"/>
</dbReference>
<feature type="compositionally biased region" description="Pro residues" evidence="13">
    <location>
        <begin position="606"/>
        <end position="621"/>
    </location>
</feature>
<evidence type="ECO:0000256" key="11">
    <source>
        <dbReference type="ARBA" id="ARBA00034103"/>
    </source>
</evidence>
<dbReference type="Pfam" id="PF07647">
    <property type="entry name" value="SAM_2"/>
    <property type="match status" value="1"/>
</dbReference>
<dbReference type="GO" id="GO:0005856">
    <property type="term" value="C:cytoskeleton"/>
    <property type="evidence" value="ECO:0007669"/>
    <property type="project" value="UniProtKB-SubCell"/>
</dbReference>
<dbReference type="EMBL" id="JBJQND010000014">
    <property type="protein sequence ID" value="KAL3855250.1"/>
    <property type="molecule type" value="Genomic_DNA"/>
</dbReference>
<dbReference type="Pfam" id="PF17817">
    <property type="entry name" value="PDZ_5"/>
    <property type="match status" value="1"/>
</dbReference>
<feature type="compositionally biased region" description="Polar residues" evidence="13">
    <location>
        <begin position="1414"/>
        <end position="1425"/>
    </location>
</feature>
<feature type="compositionally biased region" description="Basic and acidic residues" evidence="13">
    <location>
        <begin position="964"/>
        <end position="975"/>
    </location>
</feature>
<evidence type="ECO:0000256" key="2">
    <source>
        <dbReference type="ARBA" id="ARBA00022473"/>
    </source>
</evidence>
<evidence type="ECO:0000256" key="3">
    <source>
        <dbReference type="ARBA" id="ARBA00022490"/>
    </source>
</evidence>
<keyword evidence="17" id="KW-1185">Reference proteome</keyword>
<feature type="compositionally biased region" description="Basic and acidic residues" evidence="13">
    <location>
        <begin position="448"/>
        <end position="461"/>
    </location>
</feature>
<evidence type="ECO:0000259" key="15">
    <source>
        <dbReference type="PROSITE" id="PS50106"/>
    </source>
</evidence>
<evidence type="ECO:0000256" key="13">
    <source>
        <dbReference type="SAM" id="MobiDB-lite"/>
    </source>
</evidence>
<dbReference type="InterPro" id="IPR043446">
    <property type="entry name" value="Neurabin-like"/>
</dbReference>
<evidence type="ECO:0000256" key="12">
    <source>
        <dbReference type="SAM" id="Coils"/>
    </source>
</evidence>
<feature type="compositionally biased region" description="Low complexity" evidence="13">
    <location>
        <begin position="1267"/>
        <end position="1282"/>
    </location>
</feature>
<dbReference type="FunFam" id="2.30.42.10:FF:000010">
    <property type="entry name" value="Neurabin-1 isoform 1"/>
    <property type="match status" value="1"/>
</dbReference>
<evidence type="ECO:0000256" key="7">
    <source>
        <dbReference type="ARBA" id="ARBA00023018"/>
    </source>
</evidence>
<dbReference type="PROSITE" id="PS50106">
    <property type="entry name" value="PDZ"/>
    <property type="match status" value="1"/>
</dbReference>
<keyword evidence="6" id="KW-0524">Neurogenesis</keyword>
<name>A0ABD3V403_SINWO</name>
<dbReference type="InterPro" id="IPR036034">
    <property type="entry name" value="PDZ_sf"/>
</dbReference>
<proteinExistence type="predicted"/>
<dbReference type="PANTHER" id="PTHR16154">
    <property type="entry name" value="NEURABIN"/>
    <property type="match status" value="1"/>
</dbReference>
<feature type="coiled-coil region" evidence="12">
    <location>
        <begin position="1075"/>
        <end position="1179"/>
    </location>
</feature>
<keyword evidence="5" id="KW-0221">Differentiation</keyword>
<dbReference type="GO" id="GO:0030154">
    <property type="term" value="P:cell differentiation"/>
    <property type="evidence" value="ECO:0007669"/>
    <property type="project" value="UniProtKB-KW"/>
</dbReference>
<dbReference type="GO" id="GO:0003779">
    <property type="term" value="F:actin binding"/>
    <property type="evidence" value="ECO:0007669"/>
    <property type="project" value="UniProtKB-KW"/>
</dbReference>
<feature type="compositionally biased region" description="Low complexity" evidence="13">
    <location>
        <begin position="1426"/>
        <end position="1451"/>
    </location>
</feature>
<feature type="compositionally biased region" description="Polar residues" evidence="13">
    <location>
        <begin position="280"/>
        <end position="290"/>
    </location>
</feature>
<keyword evidence="8 12" id="KW-0175">Coiled coil</keyword>
<evidence type="ECO:0000256" key="10">
    <source>
        <dbReference type="ARBA" id="ARBA00023212"/>
    </source>
</evidence>
<feature type="region of interest" description="Disordered" evidence="13">
    <location>
        <begin position="432"/>
        <end position="469"/>
    </location>
</feature>
<feature type="region of interest" description="Disordered" evidence="13">
    <location>
        <begin position="964"/>
        <end position="1005"/>
    </location>
</feature>
<feature type="region of interest" description="Disordered" evidence="13">
    <location>
        <begin position="1022"/>
        <end position="1041"/>
    </location>
</feature>
<feature type="region of interest" description="Disordered" evidence="13">
    <location>
        <begin position="1257"/>
        <end position="1453"/>
    </location>
</feature>
<keyword evidence="3" id="KW-0963">Cytoplasm</keyword>
<feature type="compositionally biased region" description="Basic and acidic residues" evidence="13">
    <location>
        <begin position="1345"/>
        <end position="1367"/>
    </location>
</feature>
<dbReference type="PANTHER" id="PTHR16154:SF6">
    <property type="entry name" value="SPINOPHILIN, ISOFORM J"/>
    <property type="match status" value="1"/>
</dbReference>
<feature type="compositionally biased region" description="Low complexity" evidence="13">
    <location>
        <begin position="108"/>
        <end position="117"/>
    </location>
</feature>
<dbReference type="GO" id="GO:0007399">
    <property type="term" value="P:nervous system development"/>
    <property type="evidence" value="ECO:0007669"/>
    <property type="project" value="UniProtKB-KW"/>
</dbReference>
<dbReference type="SUPFAM" id="SSF47769">
    <property type="entry name" value="SAM/Pointed domain"/>
    <property type="match status" value="1"/>
</dbReference>
<keyword evidence="7" id="KW-0770">Synapse</keyword>
<feature type="compositionally biased region" description="Basic and acidic residues" evidence="13">
    <location>
        <begin position="1"/>
        <end position="10"/>
    </location>
</feature>